<evidence type="ECO:0000313" key="1">
    <source>
        <dbReference type="EMBL" id="URD99832.1"/>
    </source>
</evidence>
<organism evidence="1 2">
    <name type="scientific">Musa troglodytarum</name>
    <name type="common">fe'i banana</name>
    <dbReference type="NCBI Taxonomy" id="320322"/>
    <lineage>
        <taxon>Eukaryota</taxon>
        <taxon>Viridiplantae</taxon>
        <taxon>Streptophyta</taxon>
        <taxon>Embryophyta</taxon>
        <taxon>Tracheophyta</taxon>
        <taxon>Spermatophyta</taxon>
        <taxon>Magnoliopsida</taxon>
        <taxon>Liliopsida</taxon>
        <taxon>Zingiberales</taxon>
        <taxon>Musaceae</taxon>
        <taxon>Musa</taxon>
    </lineage>
</organism>
<dbReference type="AlphaFoldDB" id="A0A9E7FRE6"/>
<name>A0A9E7FRE6_9LILI</name>
<gene>
    <name evidence="1" type="ORF">MUK42_29639</name>
</gene>
<dbReference type="Proteomes" id="UP001055439">
    <property type="component" value="Chromosome 4"/>
</dbReference>
<evidence type="ECO:0000313" key="2">
    <source>
        <dbReference type="Proteomes" id="UP001055439"/>
    </source>
</evidence>
<reference evidence="1" key="1">
    <citation type="submission" date="2022-05" db="EMBL/GenBank/DDBJ databases">
        <title>The Musa troglodytarum L. genome provides insights into the mechanism of non-climacteric behaviour and enrichment of carotenoids.</title>
        <authorList>
            <person name="Wang J."/>
        </authorList>
    </citation>
    <scope>NUCLEOTIDE SEQUENCE</scope>
    <source>
        <tissue evidence="1">Leaf</tissue>
    </source>
</reference>
<sequence length="107" mass="11939">MTTARGRSTYVTSLLREEEEGRAMTYTRAPQTILAASVLRSALMEIINMLQIILCKDVRCAHKDGKFGVVEGIFVWELDIIADDDRYTVASYGVKQAVGRWGVPSNI</sequence>
<accession>A0A9E7FRE6</accession>
<proteinExistence type="predicted"/>
<dbReference type="EMBL" id="CP097506">
    <property type="protein sequence ID" value="URD99832.1"/>
    <property type="molecule type" value="Genomic_DNA"/>
</dbReference>
<keyword evidence="2" id="KW-1185">Reference proteome</keyword>
<protein>
    <submittedName>
        <fullName evidence="1">Uncharacterized protein</fullName>
    </submittedName>
</protein>